<reference evidence="1" key="1">
    <citation type="submission" date="2019-07" db="EMBL/GenBank/DDBJ databases">
        <authorList>
            <person name="Dittberner H."/>
        </authorList>
    </citation>
    <scope>NUCLEOTIDE SEQUENCE [LARGE SCALE GENOMIC DNA]</scope>
</reference>
<comment type="caution">
    <text evidence="1">The sequence shown here is derived from an EMBL/GenBank/DDBJ whole genome shotgun (WGS) entry which is preliminary data.</text>
</comment>
<dbReference type="AlphaFoldDB" id="A0A565C4G0"/>
<name>A0A565C4G0_9BRAS</name>
<sequence length="108" mass="12705">MIKRLLKPKVPILKLEHDQRVTSSSQTVFIRGNSVEQDEAKVVLAKEKDQDFHCLKGAYALLVSHHHDHQDRRCTTGFTFVSYKNHGDVLRDKFINVKWKWKDNDIFE</sequence>
<dbReference type="EMBL" id="CABITT030000006">
    <property type="protein sequence ID" value="VVB08541.1"/>
    <property type="molecule type" value="Genomic_DNA"/>
</dbReference>
<protein>
    <submittedName>
        <fullName evidence="1">Uncharacterized protein</fullName>
    </submittedName>
</protein>
<accession>A0A565C4G0</accession>
<keyword evidence="2" id="KW-1185">Reference proteome</keyword>
<gene>
    <name evidence="1" type="ORF">ANE_LOCUS18985</name>
</gene>
<dbReference type="Proteomes" id="UP000489600">
    <property type="component" value="Unassembled WGS sequence"/>
</dbReference>
<proteinExistence type="predicted"/>
<evidence type="ECO:0000313" key="1">
    <source>
        <dbReference type="EMBL" id="VVB08541.1"/>
    </source>
</evidence>
<organism evidence="1 2">
    <name type="scientific">Arabis nemorensis</name>
    <dbReference type="NCBI Taxonomy" id="586526"/>
    <lineage>
        <taxon>Eukaryota</taxon>
        <taxon>Viridiplantae</taxon>
        <taxon>Streptophyta</taxon>
        <taxon>Embryophyta</taxon>
        <taxon>Tracheophyta</taxon>
        <taxon>Spermatophyta</taxon>
        <taxon>Magnoliopsida</taxon>
        <taxon>eudicotyledons</taxon>
        <taxon>Gunneridae</taxon>
        <taxon>Pentapetalae</taxon>
        <taxon>rosids</taxon>
        <taxon>malvids</taxon>
        <taxon>Brassicales</taxon>
        <taxon>Brassicaceae</taxon>
        <taxon>Arabideae</taxon>
        <taxon>Arabis</taxon>
    </lineage>
</organism>
<evidence type="ECO:0000313" key="2">
    <source>
        <dbReference type="Proteomes" id="UP000489600"/>
    </source>
</evidence>